<dbReference type="GO" id="GO:0000976">
    <property type="term" value="F:transcription cis-regulatory region binding"/>
    <property type="evidence" value="ECO:0007669"/>
    <property type="project" value="TreeGrafter"/>
</dbReference>
<dbReference type="CDD" id="cd00383">
    <property type="entry name" value="trans_reg_C"/>
    <property type="match status" value="1"/>
</dbReference>
<keyword evidence="3" id="KW-0804">Transcription</keyword>
<dbReference type="PROSITE" id="PS51755">
    <property type="entry name" value="OMPR_PHOB"/>
    <property type="match status" value="1"/>
</dbReference>
<keyword evidence="4" id="KW-0597">Phosphoprotein</keyword>
<keyword evidence="1" id="KW-0805">Transcription regulation</keyword>
<feature type="domain" description="OmpR/PhoB-type" evidence="7">
    <location>
        <begin position="117"/>
        <end position="221"/>
    </location>
</feature>
<dbReference type="Pfam" id="PF00486">
    <property type="entry name" value="Trans_reg_C"/>
    <property type="match status" value="1"/>
</dbReference>
<feature type="modified residue" description="4-aspartylphosphate" evidence="4">
    <location>
        <position position="52"/>
    </location>
</feature>
<dbReference type="Proteomes" id="UP000185841">
    <property type="component" value="Unassembled WGS sequence"/>
</dbReference>
<evidence type="ECO:0000259" key="6">
    <source>
        <dbReference type="PROSITE" id="PS50110"/>
    </source>
</evidence>
<proteinExistence type="predicted"/>
<dbReference type="Gene3D" id="3.40.50.2300">
    <property type="match status" value="1"/>
</dbReference>
<dbReference type="AlphaFoldDB" id="A0A1N6WRY9"/>
<feature type="domain" description="Response regulatory" evidence="6">
    <location>
        <begin position="3"/>
        <end position="117"/>
    </location>
</feature>
<evidence type="ECO:0000256" key="4">
    <source>
        <dbReference type="PROSITE-ProRule" id="PRU00169"/>
    </source>
</evidence>
<evidence type="ECO:0000256" key="5">
    <source>
        <dbReference type="PROSITE-ProRule" id="PRU01091"/>
    </source>
</evidence>
<evidence type="ECO:0000313" key="8">
    <source>
        <dbReference type="EMBL" id="SIQ92840.1"/>
    </source>
</evidence>
<dbReference type="SMART" id="SM00862">
    <property type="entry name" value="Trans_reg_C"/>
    <property type="match status" value="1"/>
</dbReference>
<feature type="DNA-binding region" description="OmpR/PhoB-type" evidence="5">
    <location>
        <begin position="117"/>
        <end position="221"/>
    </location>
</feature>
<protein>
    <submittedName>
        <fullName evidence="8">Two component transcriptional regulator, winged helix family</fullName>
    </submittedName>
</protein>
<dbReference type="PANTHER" id="PTHR48111">
    <property type="entry name" value="REGULATOR OF RPOS"/>
    <property type="match status" value="1"/>
</dbReference>
<evidence type="ECO:0000259" key="7">
    <source>
        <dbReference type="PROSITE" id="PS51755"/>
    </source>
</evidence>
<reference evidence="8 9" key="1">
    <citation type="submission" date="2017-01" db="EMBL/GenBank/DDBJ databases">
        <authorList>
            <person name="Mah S.A."/>
            <person name="Swanson W.J."/>
            <person name="Moy G.W."/>
            <person name="Vacquier V.D."/>
        </authorList>
    </citation>
    <scope>NUCLEOTIDE SEQUENCE [LARGE SCALE GENOMIC DNA]</scope>
    <source>
        <strain evidence="8 9">RU36E</strain>
    </source>
</reference>
<dbReference type="InterPro" id="IPR039420">
    <property type="entry name" value="WalR-like"/>
</dbReference>
<dbReference type="InterPro" id="IPR001789">
    <property type="entry name" value="Sig_transdc_resp-reg_receiver"/>
</dbReference>
<evidence type="ECO:0000256" key="2">
    <source>
        <dbReference type="ARBA" id="ARBA00023125"/>
    </source>
</evidence>
<dbReference type="InterPro" id="IPR011006">
    <property type="entry name" value="CheY-like_superfamily"/>
</dbReference>
<evidence type="ECO:0000256" key="1">
    <source>
        <dbReference type="ARBA" id="ARBA00023015"/>
    </source>
</evidence>
<gene>
    <name evidence="8" type="ORF">SAMN05878282_110149</name>
</gene>
<dbReference type="RefSeq" id="WP_076428925.1">
    <property type="nucleotide sequence ID" value="NZ_FTMP01000010.1"/>
</dbReference>
<keyword evidence="2 5" id="KW-0238">DNA-binding</keyword>
<dbReference type="PANTHER" id="PTHR48111:SF67">
    <property type="entry name" value="TRANSCRIPTIONAL REGULATORY PROTEIN TCTD"/>
    <property type="match status" value="1"/>
</dbReference>
<dbReference type="InterPro" id="IPR036388">
    <property type="entry name" value="WH-like_DNA-bd_sf"/>
</dbReference>
<dbReference type="GO" id="GO:0000156">
    <property type="term" value="F:phosphorelay response regulator activity"/>
    <property type="evidence" value="ECO:0007669"/>
    <property type="project" value="TreeGrafter"/>
</dbReference>
<dbReference type="Pfam" id="PF00072">
    <property type="entry name" value="Response_reg"/>
    <property type="match status" value="1"/>
</dbReference>
<dbReference type="EMBL" id="FTMP01000010">
    <property type="protein sequence ID" value="SIQ92840.1"/>
    <property type="molecule type" value="Genomic_DNA"/>
</dbReference>
<accession>A0A1N6WRY9</accession>
<name>A0A1N6WRY9_AQUAC</name>
<dbReference type="SUPFAM" id="SSF46894">
    <property type="entry name" value="C-terminal effector domain of the bipartite response regulators"/>
    <property type="match status" value="1"/>
</dbReference>
<sequence>MTGLILLEDDPILRQELCEFLDDCGYTTTAAANLEAFQRLFQPQQHKLAVLDLGLPDGDGLHLIQRLRQSGHRLGILVFTARGGTAARIQGLDIGADHYLNKGCDLDELAATLASLQRRLAFDAEEQSWILQLGPRRLTPPNAPPVQLSQQDLRVLHCLMAQAGECVSRQQIITAQGEDFLTYDQRRLDTQIRRLRRNVQQVSGLPLPVKTQRNQGYCFYARACLLA</sequence>
<organism evidence="8 9">
    <name type="scientific">Aquipseudomonas alcaligenes</name>
    <name type="common">Pseudomonas alcaligenes</name>
    <dbReference type="NCBI Taxonomy" id="43263"/>
    <lineage>
        <taxon>Bacteria</taxon>
        <taxon>Pseudomonadati</taxon>
        <taxon>Pseudomonadota</taxon>
        <taxon>Gammaproteobacteria</taxon>
        <taxon>Pseudomonadales</taxon>
        <taxon>Pseudomonadaceae</taxon>
        <taxon>Aquipseudomonas</taxon>
    </lineage>
</organism>
<evidence type="ECO:0000313" key="9">
    <source>
        <dbReference type="Proteomes" id="UP000185841"/>
    </source>
</evidence>
<dbReference type="SUPFAM" id="SSF52172">
    <property type="entry name" value="CheY-like"/>
    <property type="match status" value="1"/>
</dbReference>
<dbReference type="GO" id="GO:0006355">
    <property type="term" value="P:regulation of DNA-templated transcription"/>
    <property type="evidence" value="ECO:0007669"/>
    <property type="project" value="InterPro"/>
</dbReference>
<dbReference type="InterPro" id="IPR016032">
    <property type="entry name" value="Sig_transdc_resp-reg_C-effctor"/>
</dbReference>
<dbReference type="GO" id="GO:0032993">
    <property type="term" value="C:protein-DNA complex"/>
    <property type="evidence" value="ECO:0007669"/>
    <property type="project" value="TreeGrafter"/>
</dbReference>
<dbReference type="GO" id="GO:0005829">
    <property type="term" value="C:cytosol"/>
    <property type="evidence" value="ECO:0007669"/>
    <property type="project" value="TreeGrafter"/>
</dbReference>
<dbReference type="SMART" id="SM00448">
    <property type="entry name" value="REC"/>
    <property type="match status" value="1"/>
</dbReference>
<dbReference type="InterPro" id="IPR001867">
    <property type="entry name" value="OmpR/PhoB-type_DNA-bd"/>
</dbReference>
<dbReference type="Gene3D" id="1.10.10.10">
    <property type="entry name" value="Winged helix-like DNA-binding domain superfamily/Winged helix DNA-binding domain"/>
    <property type="match status" value="1"/>
</dbReference>
<dbReference type="PROSITE" id="PS50110">
    <property type="entry name" value="RESPONSE_REGULATORY"/>
    <property type="match status" value="1"/>
</dbReference>
<evidence type="ECO:0000256" key="3">
    <source>
        <dbReference type="ARBA" id="ARBA00023163"/>
    </source>
</evidence>